<reference evidence="1 2" key="1">
    <citation type="submission" date="2013-11" db="EMBL/GenBank/DDBJ databases">
        <title>Opisthorchis viverrini - life in the bile duct.</title>
        <authorList>
            <person name="Young N.D."/>
            <person name="Nagarajan N."/>
            <person name="Lin S.J."/>
            <person name="Korhonen P.K."/>
            <person name="Jex A.R."/>
            <person name="Hall R.S."/>
            <person name="Safavi-Hemami H."/>
            <person name="Kaewkong W."/>
            <person name="Bertrand D."/>
            <person name="Gao S."/>
            <person name="Seet Q."/>
            <person name="Wongkham S."/>
            <person name="Teh B.T."/>
            <person name="Wongkham C."/>
            <person name="Intapan P.M."/>
            <person name="Maleewong W."/>
            <person name="Yang X."/>
            <person name="Hu M."/>
            <person name="Wang Z."/>
            <person name="Hofmann A."/>
            <person name="Sternberg P.W."/>
            <person name="Tan P."/>
            <person name="Wang J."/>
            <person name="Gasser R.B."/>
        </authorList>
    </citation>
    <scope>NUCLEOTIDE SEQUENCE [LARGE SCALE GENOMIC DNA]</scope>
</reference>
<dbReference type="KEGG" id="ovi:T265_02161"/>
<dbReference type="OrthoDB" id="10513393at2759"/>
<name>A0A075A7P6_OPIVI</name>
<evidence type="ECO:0000313" key="2">
    <source>
        <dbReference type="Proteomes" id="UP000054324"/>
    </source>
</evidence>
<accession>A0A075A7P6</accession>
<dbReference type="AlphaFoldDB" id="A0A075A7P6"/>
<dbReference type="GeneID" id="20316349"/>
<dbReference type="Proteomes" id="UP000054324">
    <property type="component" value="Unassembled WGS sequence"/>
</dbReference>
<proteinExistence type="predicted"/>
<gene>
    <name evidence="1" type="ORF">T265_02161</name>
</gene>
<evidence type="ECO:0000313" key="1">
    <source>
        <dbReference type="EMBL" id="KER31655.1"/>
    </source>
</evidence>
<protein>
    <submittedName>
        <fullName evidence="1">Uncharacterized protein</fullName>
    </submittedName>
</protein>
<dbReference type="EMBL" id="KL596643">
    <property type="protein sequence ID" value="KER31655.1"/>
    <property type="molecule type" value="Genomic_DNA"/>
</dbReference>
<sequence>MHVNYAAFRAAERATRHYLTSAPQLELAVGSCEMLLHPEKQKPMNRTQFLLQLDSSIVFNSSNLNRAERQEEEPDSCPPEIKYLSRDVPSVVNVCASELYFTTDIELQIYSFTLAADSDRPTKRVQSSRHRSLISEVVLLNVRPTARMSGIRAPIRGIPSHLSHLPS</sequence>
<keyword evidence="2" id="KW-1185">Reference proteome</keyword>
<dbReference type="CTD" id="20316349"/>
<organism evidence="1 2">
    <name type="scientific">Opisthorchis viverrini</name>
    <name type="common">Southeast Asian liver fluke</name>
    <dbReference type="NCBI Taxonomy" id="6198"/>
    <lineage>
        <taxon>Eukaryota</taxon>
        <taxon>Metazoa</taxon>
        <taxon>Spiralia</taxon>
        <taxon>Lophotrochozoa</taxon>
        <taxon>Platyhelminthes</taxon>
        <taxon>Trematoda</taxon>
        <taxon>Digenea</taxon>
        <taxon>Opisthorchiida</taxon>
        <taxon>Opisthorchiata</taxon>
        <taxon>Opisthorchiidae</taxon>
        <taxon>Opisthorchis</taxon>
    </lineage>
</organism>
<dbReference type="RefSeq" id="XP_009164599.1">
    <property type="nucleotide sequence ID" value="XM_009166335.1"/>
</dbReference>